<reference evidence="5" key="1">
    <citation type="submission" date="2019-02" db="EMBL/GenBank/DDBJ databases">
        <title>Draft genome sequence of Enterococcus sp. Gos25-1.</title>
        <authorList>
            <person name="Tanaka N."/>
            <person name="Shiwa Y."/>
            <person name="Fujita N."/>
        </authorList>
    </citation>
    <scope>NUCLEOTIDE SEQUENCE [LARGE SCALE GENOMIC DNA]</scope>
    <source>
        <strain evidence="5">Gos25-1</strain>
    </source>
</reference>
<dbReference type="PANTHER" id="PTHR30185">
    <property type="entry name" value="CRYPTIC BETA-GLUCOSIDE BGL OPERON ANTITERMINATOR"/>
    <property type="match status" value="1"/>
</dbReference>
<accession>A0A4P5P9A5</accession>
<keyword evidence="2" id="KW-0804">Transcription</keyword>
<feature type="domain" description="Mga helix-turn-helix" evidence="3">
    <location>
        <begin position="83"/>
        <end position="162"/>
    </location>
</feature>
<dbReference type="InterPro" id="IPR036388">
    <property type="entry name" value="WH-like_DNA-bd_sf"/>
</dbReference>
<evidence type="ECO:0000256" key="1">
    <source>
        <dbReference type="ARBA" id="ARBA00023015"/>
    </source>
</evidence>
<keyword evidence="5" id="KW-1185">Reference proteome</keyword>
<dbReference type="EMBL" id="BJCC01000015">
    <property type="protein sequence ID" value="GCF94136.1"/>
    <property type="molecule type" value="Genomic_DNA"/>
</dbReference>
<protein>
    <recommendedName>
        <fullName evidence="3">Mga helix-turn-helix domain-containing protein</fullName>
    </recommendedName>
</protein>
<dbReference type="Proteomes" id="UP000290567">
    <property type="component" value="Unassembled WGS sequence"/>
</dbReference>
<dbReference type="RefSeq" id="WP_146622576.1">
    <property type="nucleotide sequence ID" value="NZ_BJCC01000015.1"/>
</dbReference>
<keyword evidence="1" id="KW-0805">Transcription regulation</keyword>
<dbReference type="Pfam" id="PF05043">
    <property type="entry name" value="Mga"/>
    <property type="match status" value="1"/>
</dbReference>
<dbReference type="InterPro" id="IPR050661">
    <property type="entry name" value="BglG_antiterminators"/>
</dbReference>
<gene>
    <name evidence="4" type="ORF">NRIC_20270</name>
</gene>
<evidence type="ECO:0000313" key="5">
    <source>
        <dbReference type="Proteomes" id="UP000290567"/>
    </source>
</evidence>
<name>A0A4P5P9A5_9ENTE</name>
<proteinExistence type="predicted"/>
<dbReference type="OrthoDB" id="2188960at2"/>
<evidence type="ECO:0000259" key="3">
    <source>
        <dbReference type="Pfam" id="PF05043"/>
    </source>
</evidence>
<organism evidence="4 5">
    <name type="scientific">Enterococcus florum</name>
    <dbReference type="NCBI Taxonomy" id="2480627"/>
    <lineage>
        <taxon>Bacteria</taxon>
        <taxon>Bacillati</taxon>
        <taxon>Bacillota</taxon>
        <taxon>Bacilli</taxon>
        <taxon>Lactobacillales</taxon>
        <taxon>Enterococcaceae</taxon>
        <taxon>Enterococcus</taxon>
    </lineage>
</organism>
<dbReference type="Gene3D" id="1.10.10.10">
    <property type="entry name" value="Winged helix-like DNA-binding domain superfamily/Winged helix DNA-binding domain"/>
    <property type="match status" value="1"/>
</dbReference>
<evidence type="ECO:0000313" key="4">
    <source>
        <dbReference type="EMBL" id="GCF94136.1"/>
    </source>
</evidence>
<dbReference type="AlphaFoldDB" id="A0A4P5P9A5"/>
<dbReference type="PANTHER" id="PTHR30185:SF18">
    <property type="entry name" value="TRANSCRIPTIONAL REGULATOR MTLR"/>
    <property type="match status" value="1"/>
</dbReference>
<evidence type="ECO:0000256" key="2">
    <source>
        <dbReference type="ARBA" id="ARBA00023163"/>
    </source>
</evidence>
<sequence length="501" mass="59454">MLYEELMFDPSLLLRFTIYRYLEQSQKQILSISQLSDDLDLNYQQSVIELNEIDHELAEIHPEHHSFMLRAGKVNIDNLSATVDEYRYHLLKQAVPFQFILYFLDEEDPTVEKFCEKYYVSRSTVSRKIEKLKKYLKRFNLRFTYTEAGMSGDERLIRIALFDILWLGTRGIDMPLKADNQVIDQLVEHYREYFPLSRTFFGIHELRLFTAIFLKRIERGNFVKYDPRYNFLMKDNPYYDFTSLETLVPVPLTSRQLKGESGFIYFLAHYAPFYTIRDDTSLRQTLHDFEVRDNPVNEFVTEFRQFAKKTLFPDQPGVMDDPLIVGNLLNITFAYFIFRQPFPNIMSQVIPHNDRPSHGEYVLEQNILNFMQSASENPAYQFSRSVHELMGKAFKHLLLPSFNQFPYSENLHVGIAMEHNAIFVRQLYRFLEDLKFVEAEPYDNSLSEDYDLIISSSLLLQKERSHLPIHVLDHNYGEKDLIPLYLLLRNTYDKKNEARKV</sequence>
<dbReference type="InterPro" id="IPR007737">
    <property type="entry name" value="Mga_HTH"/>
</dbReference>
<comment type="caution">
    <text evidence="4">The sequence shown here is derived from an EMBL/GenBank/DDBJ whole genome shotgun (WGS) entry which is preliminary data.</text>
</comment>